<keyword evidence="11" id="KW-1133">Transmembrane helix</keyword>
<dbReference type="PROSITE" id="PS00630">
    <property type="entry name" value="IMP_2"/>
    <property type="match status" value="1"/>
</dbReference>
<dbReference type="Proteomes" id="UP000034805">
    <property type="component" value="Unassembled WGS sequence"/>
</dbReference>
<comment type="subcellular location">
    <subcellularLocation>
        <location evidence="3">Membrane</location>
        <topology evidence="3">Single-pass membrane protein</topology>
    </subcellularLocation>
</comment>
<evidence type="ECO:0000256" key="4">
    <source>
        <dbReference type="ARBA" id="ARBA00005152"/>
    </source>
</evidence>
<evidence type="ECO:0000256" key="3">
    <source>
        <dbReference type="ARBA" id="ARBA00004167"/>
    </source>
</evidence>
<protein>
    <recommendedName>
        <fullName evidence="6">inositol-phosphate phosphatase</fullName>
        <ecNumber evidence="6">3.1.3.25</ecNumber>
    </recommendedName>
    <alternativeName>
        <fullName evidence="16">3'(2'), 5'-bisphosphate nucleotidase 2</fullName>
    </alternativeName>
    <alternativeName>
        <fullName evidence="14">Inositol monophosphatase domain-containing protein 1</fullName>
    </alternativeName>
    <alternativeName>
        <fullName evidence="15">Inositol-1(or 4)-monophosphatase 3</fullName>
    </alternativeName>
    <alternativeName>
        <fullName evidence="13">Myo-inositol monophosphatase A3</fullName>
    </alternativeName>
</protein>
<evidence type="ECO:0000256" key="12">
    <source>
        <dbReference type="ARBA" id="ARBA00023136"/>
    </source>
</evidence>
<dbReference type="EC" id="3.1.3.25" evidence="6"/>
<comment type="cofactor">
    <cofactor evidence="2 17">
        <name>Mg(2+)</name>
        <dbReference type="ChEBI" id="CHEBI:18420"/>
    </cofactor>
</comment>
<dbReference type="CDD" id="cd01640">
    <property type="entry name" value="IPPase"/>
    <property type="match status" value="1"/>
</dbReference>
<evidence type="ECO:0000256" key="9">
    <source>
        <dbReference type="ARBA" id="ARBA00022801"/>
    </source>
</evidence>
<dbReference type="FunFam" id="3.30.540.10:FF:000012">
    <property type="entry name" value="Blast:Putative inositol monophosphatase 3"/>
    <property type="match status" value="1"/>
</dbReference>
<comment type="catalytic activity">
    <reaction evidence="1">
        <text>a myo-inositol phosphate + H2O = myo-inositol + phosphate</text>
        <dbReference type="Rhea" id="RHEA:24056"/>
        <dbReference type="ChEBI" id="CHEBI:15377"/>
        <dbReference type="ChEBI" id="CHEBI:17268"/>
        <dbReference type="ChEBI" id="CHEBI:43474"/>
        <dbReference type="ChEBI" id="CHEBI:84139"/>
        <dbReference type="EC" id="3.1.3.25"/>
    </reaction>
</comment>
<evidence type="ECO:0000256" key="10">
    <source>
        <dbReference type="ARBA" id="ARBA00022842"/>
    </source>
</evidence>
<dbReference type="GO" id="GO:0046854">
    <property type="term" value="P:phosphatidylinositol phosphate biosynthetic process"/>
    <property type="evidence" value="ECO:0007669"/>
    <property type="project" value="InterPro"/>
</dbReference>
<reference evidence="18 19" key="1">
    <citation type="submission" date="2015-08" db="EMBL/GenBank/DDBJ databases">
        <title>The genome of the Asian arowana (Scleropages formosus).</title>
        <authorList>
            <person name="Tan M.H."/>
            <person name="Gan H.M."/>
            <person name="Croft L.J."/>
            <person name="Austin C.M."/>
        </authorList>
    </citation>
    <scope>NUCLEOTIDE SEQUENCE [LARGE SCALE GENOMIC DNA]</scope>
    <source>
        <strain evidence="18">Aro1</strain>
    </source>
</reference>
<accession>A0A0P7XYB1</accession>
<comment type="similarity">
    <text evidence="5">Belongs to the inositol monophosphatase superfamily.</text>
</comment>
<gene>
    <name evidence="18" type="ORF">Z043_124205</name>
</gene>
<dbReference type="GO" id="GO:0005794">
    <property type="term" value="C:Golgi apparatus"/>
    <property type="evidence" value="ECO:0007669"/>
    <property type="project" value="UniProtKB-ARBA"/>
</dbReference>
<dbReference type="AlphaFoldDB" id="A0A0P7XYB1"/>
<dbReference type="PANTHER" id="PTHR43028">
    <property type="entry name" value="3'(2'),5'-BISPHOSPHATE NUCLEOTIDASE 1"/>
    <property type="match status" value="1"/>
</dbReference>
<evidence type="ECO:0000256" key="2">
    <source>
        <dbReference type="ARBA" id="ARBA00001946"/>
    </source>
</evidence>
<evidence type="ECO:0000256" key="8">
    <source>
        <dbReference type="ARBA" id="ARBA00022723"/>
    </source>
</evidence>
<sequence length="355" mass="38838">MLGLGVLYHLYAGVLSNKVAAFRRGRSVDLRELLALCVEAAVQGGREAKRAHDGGVLSSKAKGKTREGAEEMLTLGDLNSHRRMYYLIKNRFPHVQVISEERDYSTKASDAEWNSVIPDEILQKVQSQVVPAEAVTVWIDPLDATQEYTGSLIFLILPFLDPVELHCFMAKAAGGLTVKENLLQYVTTMACVAVNGKPFIGVIHKPFTGYTAWAMVDSGSNVLPRSSYNAKSPSVIVSRSHAGKVKGYIDSAFGNNTVIIQAGGAGYKVLSLLNPADEKYDKADIYIHITYIKKWDICAGNAILKALGGHMTTLRGEEIDYTGSESNEGGLLATVKLNHKELLEKLPNLDQIRSR</sequence>
<dbReference type="Gene3D" id="3.40.190.80">
    <property type="match status" value="1"/>
</dbReference>
<evidence type="ECO:0000256" key="15">
    <source>
        <dbReference type="ARBA" id="ARBA00042949"/>
    </source>
</evidence>
<evidence type="ECO:0000256" key="6">
    <source>
        <dbReference type="ARBA" id="ARBA00013106"/>
    </source>
</evidence>
<dbReference type="PANTHER" id="PTHR43028:SF4">
    <property type="entry name" value="INOSITOL MONOPHOSPHATASE 3"/>
    <property type="match status" value="1"/>
</dbReference>
<dbReference type="FunFam" id="3.40.190.80:FF:000007">
    <property type="entry name" value="Blast:Putative inositol monophosphatase 3"/>
    <property type="match status" value="1"/>
</dbReference>
<dbReference type="InterPro" id="IPR020550">
    <property type="entry name" value="Inositol_monophosphatase_CS"/>
</dbReference>
<evidence type="ECO:0000256" key="1">
    <source>
        <dbReference type="ARBA" id="ARBA00001033"/>
    </source>
</evidence>
<dbReference type="GO" id="GO:0052834">
    <property type="term" value="F:inositol monophosphate phosphatase activity"/>
    <property type="evidence" value="ECO:0007669"/>
    <property type="project" value="UniProtKB-EC"/>
</dbReference>
<evidence type="ECO:0000256" key="14">
    <source>
        <dbReference type="ARBA" id="ARBA00042166"/>
    </source>
</evidence>
<feature type="binding site" evidence="17">
    <location>
        <position position="296"/>
    </location>
    <ligand>
        <name>Mg(2+)</name>
        <dbReference type="ChEBI" id="CHEBI:18420"/>
        <label>1</label>
        <note>catalytic</note>
    </ligand>
</feature>
<feature type="binding site" evidence="17">
    <location>
        <position position="100"/>
    </location>
    <ligand>
        <name>Mg(2+)</name>
        <dbReference type="ChEBI" id="CHEBI:18420"/>
        <label>1</label>
        <note>catalytic</note>
    </ligand>
</feature>
<evidence type="ECO:0000256" key="11">
    <source>
        <dbReference type="ARBA" id="ARBA00022989"/>
    </source>
</evidence>
<comment type="caution">
    <text evidence="18">The sequence shown here is derived from an EMBL/GenBank/DDBJ whole genome shotgun (WGS) entry which is preliminary data.</text>
</comment>
<keyword evidence="8 17" id="KW-0479">Metal-binding</keyword>
<evidence type="ECO:0000313" key="19">
    <source>
        <dbReference type="Proteomes" id="UP000034805"/>
    </source>
</evidence>
<dbReference type="STRING" id="113540.ENSSFOP00015064254"/>
<dbReference type="SUPFAM" id="SSF56655">
    <property type="entry name" value="Carbohydrate phosphatase"/>
    <property type="match status" value="1"/>
</dbReference>
<evidence type="ECO:0000256" key="7">
    <source>
        <dbReference type="ARBA" id="ARBA00022692"/>
    </source>
</evidence>
<dbReference type="InterPro" id="IPR000760">
    <property type="entry name" value="Inositol_monophosphatase-like"/>
</dbReference>
<dbReference type="Gene3D" id="3.30.540.10">
    <property type="entry name" value="Fructose-1,6-Bisphosphatase, subunit A, domain 1"/>
    <property type="match status" value="1"/>
</dbReference>
<dbReference type="GO" id="GO:0016020">
    <property type="term" value="C:membrane"/>
    <property type="evidence" value="ECO:0007669"/>
    <property type="project" value="UniProtKB-SubCell"/>
</dbReference>
<comment type="pathway">
    <text evidence="4">Polyol metabolism; myo-inositol biosynthesis; myo-inositol from D-glucose 6-phosphate: step 2/2.</text>
</comment>
<evidence type="ECO:0000313" key="18">
    <source>
        <dbReference type="EMBL" id="KPP58014.1"/>
    </source>
</evidence>
<feature type="binding site" evidence="17">
    <location>
        <position position="140"/>
    </location>
    <ligand>
        <name>Mg(2+)</name>
        <dbReference type="ChEBI" id="CHEBI:18420"/>
        <label>1</label>
        <note>catalytic</note>
    </ligand>
</feature>
<dbReference type="EMBL" id="JARO02014890">
    <property type="protein sequence ID" value="KPP58014.1"/>
    <property type="molecule type" value="Genomic_DNA"/>
</dbReference>
<feature type="binding site" evidence="17">
    <location>
        <position position="142"/>
    </location>
    <ligand>
        <name>Mg(2+)</name>
        <dbReference type="ChEBI" id="CHEBI:18420"/>
        <label>1</label>
        <note>catalytic</note>
    </ligand>
</feature>
<evidence type="ECO:0000256" key="17">
    <source>
        <dbReference type="PIRSR" id="PIRSR600760-2"/>
    </source>
</evidence>
<proteinExistence type="inferred from homology"/>
<name>A0A0P7XYB1_SCLFO</name>
<evidence type="ECO:0000256" key="5">
    <source>
        <dbReference type="ARBA" id="ARBA00009759"/>
    </source>
</evidence>
<dbReference type="GO" id="GO:0046872">
    <property type="term" value="F:metal ion binding"/>
    <property type="evidence" value="ECO:0007669"/>
    <property type="project" value="UniProtKB-KW"/>
</dbReference>
<dbReference type="Pfam" id="PF00459">
    <property type="entry name" value="Inositol_P"/>
    <property type="match status" value="1"/>
</dbReference>
<evidence type="ECO:0000256" key="13">
    <source>
        <dbReference type="ARBA" id="ARBA00042119"/>
    </source>
</evidence>
<keyword evidence="9" id="KW-0378">Hydrolase</keyword>
<organism evidence="18 19">
    <name type="scientific">Scleropages formosus</name>
    <name type="common">Asian bonytongue</name>
    <name type="synonym">Osteoglossum formosum</name>
    <dbReference type="NCBI Taxonomy" id="113540"/>
    <lineage>
        <taxon>Eukaryota</taxon>
        <taxon>Metazoa</taxon>
        <taxon>Chordata</taxon>
        <taxon>Craniata</taxon>
        <taxon>Vertebrata</taxon>
        <taxon>Euteleostomi</taxon>
        <taxon>Actinopterygii</taxon>
        <taxon>Neopterygii</taxon>
        <taxon>Teleostei</taxon>
        <taxon>Osteoglossocephala</taxon>
        <taxon>Osteoglossomorpha</taxon>
        <taxon>Osteoglossiformes</taxon>
        <taxon>Osteoglossidae</taxon>
        <taxon>Scleropages</taxon>
    </lineage>
</organism>
<dbReference type="InterPro" id="IPR050725">
    <property type="entry name" value="CysQ/Inositol_MonoPase"/>
</dbReference>
<feature type="binding site" evidence="17">
    <location>
        <position position="143"/>
    </location>
    <ligand>
        <name>Mg(2+)</name>
        <dbReference type="ChEBI" id="CHEBI:18420"/>
        <label>1</label>
        <note>catalytic</note>
    </ligand>
</feature>
<evidence type="ECO:0000256" key="16">
    <source>
        <dbReference type="ARBA" id="ARBA00043030"/>
    </source>
</evidence>
<keyword evidence="10 17" id="KW-0460">Magnesium</keyword>
<dbReference type="GO" id="GO:0008254">
    <property type="term" value="F:3'-nucleotidase activity"/>
    <property type="evidence" value="ECO:0007669"/>
    <property type="project" value="TreeGrafter"/>
</dbReference>
<keyword evidence="7" id="KW-0812">Transmembrane</keyword>
<keyword evidence="12" id="KW-0472">Membrane</keyword>